<gene>
    <name evidence="2" type="ORF">GCM10010451_38520</name>
</gene>
<evidence type="ECO:0000259" key="1">
    <source>
        <dbReference type="Pfam" id="PF09509"/>
    </source>
</evidence>
<reference evidence="3" key="1">
    <citation type="journal article" date="2019" name="Int. J. Syst. Evol. Microbiol.">
        <title>The Global Catalogue of Microorganisms (GCM) 10K type strain sequencing project: providing services to taxonomists for standard genome sequencing and annotation.</title>
        <authorList>
            <consortium name="The Broad Institute Genomics Platform"/>
            <consortium name="The Broad Institute Genome Sequencing Center for Infectious Disease"/>
            <person name="Wu L."/>
            <person name="Ma J."/>
        </authorList>
    </citation>
    <scope>NUCLEOTIDE SEQUENCE [LARGE SCALE GENOMIC DNA]</scope>
    <source>
        <strain evidence="3">JCM 9095</strain>
    </source>
</reference>
<protein>
    <recommendedName>
        <fullName evidence="1">Conserved hypothetical protein CHP02391 domain-containing protein</fullName>
    </recommendedName>
</protein>
<name>A0ABP6PQD8_9ACTN</name>
<keyword evidence="3" id="KW-1185">Reference proteome</keyword>
<dbReference type="InterPro" id="IPR012654">
    <property type="entry name" value="CHP02391"/>
</dbReference>
<dbReference type="Proteomes" id="UP001501866">
    <property type="component" value="Unassembled WGS sequence"/>
</dbReference>
<comment type="caution">
    <text evidence="2">The sequence shown here is derived from an EMBL/GenBank/DDBJ whole genome shotgun (WGS) entry which is preliminary data.</text>
</comment>
<evidence type="ECO:0000313" key="2">
    <source>
        <dbReference type="EMBL" id="GAA3185550.1"/>
    </source>
</evidence>
<proteinExistence type="predicted"/>
<dbReference type="EMBL" id="BAAAUH010000028">
    <property type="protein sequence ID" value="GAA3185550.1"/>
    <property type="molecule type" value="Genomic_DNA"/>
</dbReference>
<evidence type="ECO:0000313" key="3">
    <source>
        <dbReference type="Proteomes" id="UP001501866"/>
    </source>
</evidence>
<organism evidence="2 3">
    <name type="scientific">Streptomyces virens</name>
    <dbReference type="NCBI Taxonomy" id="285572"/>
    <lineage>
        <taxon>Bacteria</taxon>
        <taxon>Bacillati</taxon>
        <taxon>Actinomycetota</taxon>
        <taxon>Actinomycetes</taxon>
        <taxon>Kitasatosporales</taxon>
        <taxon>Streptomycetaceae</taxon>
        <taxon>Streptomyces</taxon>
    </lineage>
</organism>
<dbReference type="Pfam" id="PF09509">
    <property type="entry name" value="Hypoth_Ymh"/>
    <property type="match status" value="1"/>
</dbReference>
<accession>A0ABP6PQD8</accession>
<sequence length="318" mass="35319">MGMVRSLWAVRAGSQGRPALEQRPVGPHKQLATLWKARRPGPALRQLTLLSAAPTGSAPRGTVSAVRHHRLMSIDIAWARSELARFLELTELYAEPDPPGVIMINSHLANRGSQADIVASAHVVEQILDRVLPRWRTEVPDEDNKHVNRWCQHREAAQRADAALQRNAEVRARLGDDAPQVSAATMHPWVWEGARALWRSGHYREAVTAAARKVNAEGQNKVGRRDVSETKLFQSAFSLNAPKSDEPRLRLMYDDGSDTFRSVHRGAMAFAEGCYAGIRNPNSHEDDLPELPEHEALEQLAAFSVLARWVDTASVLTV</sequence>
<feature type="domain" description="Conserved hypothetical protein CHP02391" evidence="1">
    <location>
        <begin position="185"/>
        <end position="310"/>
    </location>
</feature>